<evidence type="ECO:0000313" key="15">
    <source>
        <dbReference type="Proteomes" id="UP000310708"/>
    </source>
</evidence>
<dbReference type="GO" id="GO:0005227">
    <property type="term" value="F:calcium-activated cation channel activity"/>
    <property type="evidence" value="ECO:0007669"/>
    <property type="project" value="InterPro"/>
</dbReference>
<feature type="transmembrane region" description="Helical" evidence="9">
    <location>
        <begin position="961"/>
        <end position="979"/>
    </location>
</feature>
<keyword evidence="7" id="KW-0175">Coiled coil</keyword>
<feature type="transmembrane region" description="Helical" evidence="9">
    <location>
        <begin position="924"/>
        <end position="941"/>
    </location>
</feature>
<gene>
    <name evidence="14" type="ORF">E3Q01_01480</name>
</gene>
<dbReference type="Pfam" id="PF09814">
    <property type="entry name" value="HECT_2"/>
    <property type="match status" value="1"/>
</dbReference>
<feature type="transmembrane region" description="Helical" evidence="9">
    <location>
        <begin position="1051"/>
        <end position="1073"/>
    </location>
</feature>
<reference evidence="14 15" key="1">
    <citation type="submission" date="2019-03" db="EMBL/GenBank/DDBJ databases">
        <title>Sequencing 25 genomes of Wallemia mellicola.</title>
        <authorList>
            <person name="Gostincar C."/>
        </authorList>
    </citation>
    <scope>NUCLEOTIDE SEQUENCE [LARGE SCALE GENOMIC DNA]</scope>
    <source>
        <strain evidence="14 15">EXF-757</strain>
    </source>
</reference>
<dbReference type="Pfam" id="PF12621">
    <property type="entry name" value="PHM7_ext"/>
    <property type="match status" value="1"/>
</dbReference>
<dbReference type="InterPro" id="IPR027815">
    <property type="entry name" value="CSC1/OSCA1-like_cyt"/>
</dbReference>
<keyword evidence="5 9" id="KW-1133">Transmembrane helix</keyword>
<evidence type="ECO:0000256" key="3">
    <source>
        <dbReference type="ARBA" id="ARBA00022448"/>
    </source>
</evidence>
<keyword evidence="3" id="KW-0813">Transport</keyword>
<feature type="compositionally biased region" description="Basic and acidic residues" evidence="8">
    <location>
        <begin position="1564"/>
        <end position="1575"/>
    </location>
</feature>
<proteinExistence type="inferred from homology"/>
<dbReference type="Proteomes" id="UP000310708">
    <property type="component" value="Unassembled WGS sequence"/>
</dbReference>
<dbReference type="SUPFAM" id="SSF52540">
    <property type="entry name" value="P-loop containing nucleoside triphosphate hydrolases"/>
    <property type="match status" value="1"/>
</dbReference>
<dbReference type="Pfam" id="PF14703">
    <property type="entry name" value="PHM7_cyt"/>
    <property type="match status" value="1"/>
</dbReference>
<feature type="region of interest" description="Disordered" evidence="8">
    <location>
        <begin position="1097"/>
        <end position="1167"/>
    </location>
</feature>
<feature type="compositionally biased region" description="Polar residues" evidence="8">
    <location>
        <begin position="1548"/>
        <end position="1560"/>
    </location>
</feature>
<comment type="caution">
    <text evidence="14">The sequence shown here is derived from an EMBL/GenBank/DDBJ whole genome shotgun (WGS) entry which is preliminary data.</text>
</comment>
<dbReference type="InterPro" id="IPR032880">
    <property type="entry name" value="CSC1/OSCA1-like_N"/>
</dbReference>
<feature type="region of interest" description="Disordered" evidence="8">
    <location>
        <begin position="1607"/>
        <end position="1640"/>
    </location>
</feature>
<evidence type="ECO:0000259" key="13">
    <source>
        <dbReference type="Pfam" id="PF14703"/>
    </source>
</evidence>
<dbReference type="GO" id="GO:0005886">
    <property type="term" value="C:plasma membrane"/>
    <property type="evidence" value="ECO:0007669"/>
    <property type="project" value="TreeGrafter"/>
</dbReference>
<dbReference type="InterPro" id="IPR019193">
    <property type="entry name" value="UBQ-conj_enz_E2-bd_prot"/>
</dbReference>
<name>A0A4T0TPX5_9BASI</name>
<feature type="region of interest" description="Disordered" evidence="8">
    <location>
        <begin position="1437"/>
        <end position="1476"/>
    </location>
</feature>
<feature type="domain" description="CSC1/OSCA1-like cytosolic" evidence="13">
    <location>
        <begin position="553"/>
        <end position="754"/>
    </location>
</feature>
<feature type="domain" description="CSC1/OSCA1-like N-terminal transmembrane" evidence="12">
    <location>
        <begin position="380"/>
        <end position="528"/>
    </location>
</feature>
<keyword evidence="4 9" id="KW-0812">Transmembrane</keyword>
<evidence type="ECO:0000256" key="5">
    <source>
        <dbReference type="ARBA" id="ARBA00022989"/>
    </source>
</evidence>
<evidence type="ECO:0000259" key="12">
    <source>
        <dbReference type="Pfam" id="PF13967"/>
    </source>
</evidence>
<feature type="transmembrane region" description="Helical" evidence="9">
    <location>
        <begin position="461"/>
        <end position="480"/>
    </location>
</feature>
<dbReference type="Pfam" id="PF13967">
    <property type="entry name" value="RSN1_TM"/>
    <property type="match status" value="1"/>
</dbReference>
<evidence type="ECO:0000256" key="8">
    <source>
        <dbReference type="SAM" id="MobiDB-lite"/>
    </source>
</evidence>
<feature type="transmembrane region" description="Helical" evidence="9">
    <location>
        <begin position="820"/>
        <end position="840"/>
    </location>
</feature>
<organism evidence="14 15">
    <name type="scientific">Wallemia mellicola</name>
    <dbReference type="NCBI Taxonomy" id="1708541"/>
    <lineage>
        <taxon>Eukaryota</taxon>
        <taxon>Fungi</taxon>
        <taxon>Dikarya</taxon>
        <taxon>Basidiomycota</taxon>
        <taxon>Wallemiomycotina</taxon>
        <taxon>Wallemiomycetes</taxon>
        <taxon>Wallemiales</taxon>
        <taxon>Wallemiaceae</taxon>
        <taxon>Wallemia</taxon>
    </lineage>
</organism>
<evidence type="ECO:0000256" key="6">
    <source>
        <dbReference type="ARBA" id="ARBA00023136"/>
    </source>
</evidence>
<keyword evidence="6 9" id="KW-0472">Membrane</keyword>
<dbReference type="InterPro" id="IPR045122">
    <property type="entry name" value="Csc1-like"/>
</dbReference>
<dbReference type="EMBL" id="SPRX01000013">
    <property type="protein sequence ID" value="TIC67064.1"/>
    <property type="molecule type" value="Genomic_DNA"/>
</dbReference>
<evidence type="ECO:0000256" key="1">
    <source>
        <dbReference type="ARBA" id="ARBA00004141"/>
    </source>
</evidence>
<feature type="region of interest" description="Disordered" evidence="8">
    <location>
        <begin position="1528"/>
        <end position="1575"/>
    </location>
</feature>
<feature type="region of interest" description="Disordered" evidence="8">
    <location>
        <begin position="1366"/>
        <end position="1393"/>
    </location>
</feature>
<dbReference type="Pfam" id="PF02714">
    <property type="entry name" value="RSN1_7TM"/>
    <property type="match status" value="1"/>
</dbReference>
<evidence type="ECO:0000256" key="2">
    <source>
        <dbReference type="ARBA" id="ARBA00007779"/>
    </source>
</evidence>
<dbReference type="PANTHER" id="PTHR13018:SF143">
    <property type="entry name" value="CSC1_OSCA1-LIKE 7TM REGION DOMAIN-CONTAINING PROTEIN"/>
    <property type="match status" value="1"/>
</dbReference>
<feature type="transmembrane region" description="Helical" evidence="9">
    <location>
        <begin position="508"/>
        <end position="526"/>
    </location>
</feature>
<evidence type="ECO:0000256" key="9">
    <source>
        <dbReference type="SAM" id="Phobius"/>
    </source>
</evidence>
<evidence type="ECO:0000256" key="4">
    <source>
        <dbReference type="ARBA" id="ARBA00022692"/>
    </source>
</evidence>
<evidence type="ECO:0000313" key="14">
    <source>
        <dbReference type="EMBL" id="TIC67064.1"/>
    </source>
</evidence>
<feature type="compositionally biased region" description="Low complexity" evidence="8">
    <location>
        <begin position="1528"/>
        <end position="1538"/>
    </location>
</feature>
<dbReference type="Gene3D" id="3.40.50.300">
    <property type="entry name" value="P-loop containing nucleotide triphosphate hydrolases"/>
    <property type="match status" value="1"/>
</dbReference>
<evidence type="ECO:0000259" key="10">
    <source>
        <dbReference type="Pfam" id="PF02714"/>
    </source>
</evidence>
<feature type="transmembrane region" description="Helical" evidence="9">
    <location>
        <begin position="892"/>
        <end position="912"/>
    </location>
</feature>
<accession>A0A4T0TPX5</accession>
<feature type="compositionally biased region" description="Polar residues" evidence="8">
    <location>
        <begin position="1097"/>
        <end position="1119"/>
    </location>
</feature>
<feature type="coiled-coil region" evidence="7">
    <location>
        <begin position="604"/>
        <end position="631"/>
    </location>
</feature>
<protein>
    <submittedName>
        <fullName evidence="14">DUF221-domain-containing protein</fullName>
    </submittedName>
</protein>
<dbReference type="InterPro" id="IPR027417">
    <property type="entry name" value="P-loop_NTPase"/>
</dbReference>
<feature type="transmembrane region" description="Helical" evidence="9">
    <location>
        <begin position="861"/>
        <end position="886"/>
    </location>
</feature>
<feature type="domain" description="CSC1/OSCA1-like 7TM region" evidence="10">
    <location>
        <begin position="768"/>
        <end position="1041"/>
    </location>
</feature>
<feature type="compositionally biased region" description="Low complexity" evidence="8">
    <location>
        <begin position="1460"/>
        <end position="1472"/>
    </location>
</feature>
<dbReference type="InterPro" id="IPR022257">
    <property type="entry name" value="PHM7_ext"/>
</dbReference>
<evidence type="ECO:0000256" key="7">
    <source>
        <dbReference type="SAM" id="Coils"/>
    </source>
</evidence>
<comment type="similarity">
    <text evidence="2">Belongs to the CSC1 (TC 1.A.17) family.</text>
</comment>
<feature type="transmembrane region" description="Helical" evidence="9">
    <location>
        <begin position="986"/>
        <end position="1006"/>
    </location>
</feature>
<feature type="transmembrane region" description="Helical" evidence="9">
    <location>
        <begin position="767"/>
        <end position="790"/>
    </location>
</feature>
<feature type="compositionally biased region" description="Basic and acidic residues" evidence="8">
    <location>
        <begin position="1142"/>
        <end position="1158"/>
    </location>
</feature>
<sequence>MGFKVFEEEESVENTQQPTAINKQTLNVLGTRNIQKSSSAPSKLENVATEKVQKGPKVNARRQALADAAALPPKKQIAQLKKSSIKKTEGMSADEIRRLRRAELLRKQGVLSDTKKPSFRLTGLQGSGKSTIVNELTNELQKGGFRTIHFSLDDLYLTHQELKDVSARHPANKLYKHRGLSGTHDMVLAKDIFQQLRESWNAPPGSSIQIPVYDKSLHSGQGDRKSKGEWRTINLDDPIKVVIFEGWSIGFRPLEQSVLAAQHKSAQSSPAGLTNQIAEHTLEDITDINNALKEYDTYFSGPQFFDCLVYLQAMELGYVYDWRDEQEQNLRNANKPHQTKEEIISFVKNYMVNERKIKAFSLTAMSASAEEANSSNTGTFVAALVLNGAVAFVQVSAFCVLRPKFPHIYEPRVTKPPVRHRATALTKNMFTWAVEVFKAPYKPIARHNGLDSFMFIRFLRMVIKMFVPMWLFSWALLFPVDSANSGGTEEGLNMFTYGNVATSNHPRYAAHLLTSWIFTFWIFYLIKSEMTYFINARQSYLIDKEHSSLPQANTVLITGVPQSQLTVEKLTSLFSHLPGGIKKVWINQNLKKLPEMHEDRLKACNKLEGAITKLIKTANEMELKRGKAEQKGKPAPKKTIVDDVEKEDIGAAEKLVPSKQRPTHKLGFLGLFGEKVDSINWCRDEIARLNEEIDDKRKEVLSNPDDYKPQGACFILFNQQLAAHLCAKSLIHHAPYRMVEKYSEVGPEDVIWTNLNVNPYERKLKIVASWSATIAITIFFAIPVAFAGMVSNVDSLSSQYSWLGWLGDLPDPVKGIIQGAFPPVLVAILFALVPIIFRLLSKFEGTPRNTAVELSLMHRYFFFLVFNGFLITTLSSGIISALGQLASADVTYYPQILANQLPGASIYFITYITLQGLSGSSGGLLQIGGLVVYYIKAWLLGSTPRARWAIFNTMPGVAWGTLFPPLSLLVVITVAYSIIAPVMNGFGAVAFMLFYFTYKYNFLYVYDISPTSDTGGLFFPKAIQHIFTGMYISQICLAALFFLAKSGDEQVAIGEGVVMVILIVITVGFHIMINNSYEPLCEALPLTLASKTWDQQGETQPLTSDNALEHNSTVDSTNEGIRESSDGSVPLAELGKSMGKVSSDEKKLGNIDESHPIDDNTPPPPFKEEVSFTHPSMSEPQQIIWAAKDEYGISDEIIAKCKKDNIVASNDRAWIHTNEKGKLNKIETKGWPPGEDHKMSLQEEGMQEKSTDEEITRADDTYSAASPAPLNREEELAELAHLRQSQPNIDENSDWKHVSEKYNPTKNLEHLNANVNYALQTHLHSATSGELNERIERMSYLFSPIDAKLIITLNQFAEALSLLTSGDGNTQQTKERPSSPPLSPTSSSDVYDSLQSRMSKLQVELNTQDEKSGEIWLKIETFINLINILCNERDNVSERPPSYSDLSPSQSMHRQLSQKSASSTTASIVSSVQDEKMKRDLERVTDSIDRLMRITPQLASQRVELSQKQVIEMDLAKLAGEVESSVKSSKASTSHKASNGVGKFFPKSINTRRSDNQVISSIEKGNRRRLDSQRVDMGNRLEDARTKMRVADLVDIIQRNRVGRLTEQESDFTETNPRPSSSTKSVQKSPSKDSVDSQTQNMVSQQAYIAEHNVNVGNVLVQFKTQLHGYSKELDIEVDQQARDSVILKNLSNFNVRLKLPTKVVYPQRKRVKLVERDLFEFNLQVSHQSRKSLTTPVVEPPSYPFSSMEFSSSKPSSFRCAKCSRDVASGDHVASYRDLPSEGWSEHVDNWMCHPTQELNADYYRNSISSSANPNEVLIGSNYWVFNKKNIVEKNVRVEYNDEQIQHTLKCICGSAIGGAQSEGLFRFNKVSVCPVSAHKSQPYYSYNIGHHISAELIEQSRNYEACKVFWKTNREEPLRDSKMNQIGKLKYPGWILDEFEDLLLNGIGSFLGDSPKRFFSDWHVGYVERVSN</sequence>
<feature type="compositionally biased region" description="Polar residues" evidence="8">
    <location>
        <begin position="1444"/>
        <end position="1459"/>
    </location>
</feature>
<evidence type="ECO:0000259" key="11">
    <source>
        <dbReference type="Pfam" id="PF12621"/>
    </source>
</evidence>
<feature type="transmembrane region" description="Helical" evidence="9">
    <location>
        <begin position="1026"/>
        <end position="1044"/>
    </location>
</feature>
<dbReference type="InterPro" id="IPR003864">
    <property type="entry name" value="CSC1/OSCA1-like_7TM"/>
</dbReference>
<feature type="compositionally biased region" description="Low complexity" evidence="8">
    <location>
        <begin position="1620"/>
        <end position="1629"/>
    </location>
</feature>
<feature type="domain" description="10TM putative phosphate transporter extracellular tail" evidence="11">
    <location>
        <begin position="1162"/>
        <end position="1224"/>
    </location>
</feature>
<dbReference type="PANTHER" id="PTHR13018">
    <property type="entry name" value="PROBABLE MEMBRANE PROTEIN DUF221-RELATED"/>
    <property type="match status" value="1"/>
</dbReference>
<comment type="subcellular location">
    <subcellularLocation>
        <location evidence="1">Membrane</location>
        <topology evidence="1">Multi-pass membrane protein</topology>
    </subcellularLocation>
</comment>
<feature type="transmembrane region" description="Helical" evidence="9">
    <location>
        <begin position="380"/>
        <end position="401"/>
    </location>
</feature>